<evidence type="ECO:0000259" key="1">
    <source>
        <dbReference type="Pfam" id="PF05699"/>
    </source>
</evidence>
<organism evidence="3 4">
    <name type="scientific">Lithocarpus litseifolius</name>
    <dbReference type="NCBI Taxonomy" id="425828"/>
    <lineage>
        <taxon>Eukaryota</taxon>
        <taxon>Viridiplantae</taxon>
        <taxon>Streptophyta</taxon>
        <taxon>Embryophyta</taxon>
        <taxon>Tracheophyta</taxon>
        <taxon>Spermatophyta</taxon>
        <taxon>Magnoliopsida</taxon>
        <taxon>eudicotyledons</taxon>
        <taxon>Gunneridae</taxon>
        <taxon>Pentapetalae</taxon>
        <taxon>rosids</taxon>
        <taxon>fabids</taxon>
        <taxon>Fagales</taxon>
        <taxon>Fagaceae</taxon>
        <taxon>Lithocarpus</taxon>
    </lineage>
</organism>
<dbReference type="InterPro" id="IPR055298">
    <property type="entry name" value="AtLOH3-like"/>
</dbReference>
<protein>
    <recommendedName>
        <fullName evidence="5">HAT C-terminal dimerisation domain-containing protein</fullName>
    </recommendedName>
</protein>
<sequence length="511" mass="57813">MSNERPSKCSRIESKGIDCDPRSYATPEGDRIGHNSLVGNRIGHRTQLTQLSSTFRVSDRSQRQIGFGSVTSDRICLALRRFTSSSLTTRLLPARLLRVNVKCIIAKFSDWQGHGDEVCLCVEWGGDRGLAKLESHVEGVNSAHNHAVKKSEDLLKEKQHIQSVLVKQSNQDKLDYQVQLNAIVDCIRFLLCQGLAFRGHDESQGSSDKGNFLVLLQFLGDHNESINEVLQKVPKNCKLTHSDIQKDIVNAIARETSKVIIKDLDNGFFSILVDEPHDISVKEQMSLVLCYVNKKGIIIERFLGVVHVASTTTLSLKNAIECLLCKHNLSLSNLRGQGYDGASNMQVSERPRRNTQQNTNLHHYRAELFYTVIDMQLQELNNRFSEVNTDLLRCMACLNPSNSFVTFDKEKLIRLAKFYPSDFLGTDILALDSQLQNYIFDMRSNDFFLELQGVSELAEKLVTTRKHETYPLVYLLVKLALTLPVATATVERSFSAMKYVKNELRNRMGDQ</sequence>
<dbReference type="Pfam" id="PF05699">
    <property type="entry name" value="Dimer_Tnp_hAT"/>
    <property type="match status" value="1"/>
</dbReference>
<dbReference type="PANTHER" id="PTHR11697:SF230">
    <property type="entry name" value="ZINC FINGER, MYM DOMAIN CONTAINING 1"/>
    <property type="match status" value="1"/>
</dbReference>
<dbReference type="InterPro" id="IPR008906">
    <property type="entry name" value="HATC_C_dom"/>
</dbReference>
<evidence type="ECO:0000259" key="2">
    <source>
        <dbReference type="Pfam" id="PF14291"/>
    </source>
</evidence>
<reference evidence="3 4" key="1">
    <citation type="submission" date="2024-01" db="EMBL/GenBank/DDBJ databases">
        <title>A telomere-to-telomere, gap-free genome of sweet tea (Lithocarpus litseifolius).</title>
        <authorList>
            <person name="Zhou J."/>
        </authorList>
    </citation>
    <scope>NUCLEOTIDE SEQUENCE [LARGE SCALE GENOMIC DNA]</scope>
    <source>
        <strain evidence="3">Zhou-2022a</strain>
        <tissue evidence="3">Leaf</tissue>
    </source>
</reference>
<evidence type="ECO:0000313" key="3">
    <source>
        <dbReference type="EMBL" id="KAL0011693.1"/>
    </source>
</evidence>
<dbReference type="PANTHER" id="PTHR11697">
    <property type="entry name" value="GENERAL TRANSCRIPTION FACTOR 2-RELATED ZINC FINGER PROTEIN"/>
    <property type="match status" value="1"/>
</dbReference>
<gene>
    <name evidence="3" type="ORF">SO802_006801</name>
</gene>
<dbReference type="InterPro" id="IPR012337">
    <property type="entry name" value="RNaseH-like_sf"/>
</dbReference>
<dbReference type="AlphaFoldDB" id="A0AAW2DQ64"/>
<name>A0AAW2DQ64_9ROSI</name>
<dbReference type="GO" id="GO:0046983">
    <property type="term" value="F:protein dimerization activity"/>
    <property type="evidence" value="ECO:0007669"/>
    <property type="project" value="InterPro"/>
</dbReference>
<dbReference type="SUPFAM" id="SSF53098">
    <property type="entry name" value="Ribonuclease H-like"/>
    <property type="match status" value="1"/>
</dbReference>
<evidence type="ECO:0000313" key="4">
    <source>
        <dbReference type="Proteomes" id="UP001459277"/>
    </source>
</evidence>
<proteinExistence type="predicted"/>
<keyword evidence="4" id="KW-1185">Reference proteome</keyword>
<dbReference type="Pfam" id="PF14291">
    <property type="entry name" value="DUF4371"/>
    <property type="match status" value="1"/>
</dbReference>
<accession>A0AAW2DQ64</accession>
<dbReference type="Proteomes" id="UP001459277">
    <property type="component" value="Unassembled WGS sequence"/>
</dbReference>
<dbReference type="EMBL" id="JAZDWU010000002">
    <property type="protein sequence ID" value="KAL0011693.1"/>
    <property type="molecule type" value="Genomic_DNA"/>
</dbReference>
<comment type="caution">
    <text evidence="3">The sequence shown here is derived from an EMBL/GenBank/DDBJ whole genome shotgun (WGS) entry which is preliminary data.</text>
</comment>
<dbReference type="InterPro" id="IPR025398">
    <property type="entry name" value="DUF4371"/>
</dbReference>
<feature type="domain" description="DUF4371" evidence="2">
    <location>
        <begin position="132"/>
        <end position="346"/>
    </location>
</feature>
<evidence type="ECO:0008006" key="5">
    <source>
        <dbReference type="Google" id="ProtNLM"/>
    </source>
</evidence>
<feature type="domain" description="HAT C-terminal dimerisation" evidence="1">
    <location>
        <begin position="465"/>
        <end position="509"/>
    </location>
</feature>